<feature type="compositionally biased region" description="Polar residues" evidence="1">
    <location>
        <begin position="68"/>
        <end position="79"/>
    </location>
</feature>
<protein>
    <submittedName>
        <fullName evidence="2">Uncharacterized protein</fullName>
    </submittedName>
</protein>
<evidence type="ECO:0000313" key="2">
    <source>
        <dbReference type="EMBL" id="KAF2764484.1"/>
    </source>
</evidence>
<dbReference type="Proteomes" id="UP000799436">
    <property type="component" value="Unassembled WGS sequence"/>
</dbReference>
<organism evidence="2 3">
    <name type="scientific">Teratosphaeria nubilosa</name>
    <dbReference type="NCBI Taxonomy" id="161662"/>
    <lineage>
        <taxon>Eukaryota</taxon>
        <taxon>Fungi</taxon>
        <taxon>Dikarya</taxon>
        <taxon>Ascomycota</taxon>
        <taxon>Pezizomycotina</taxon>
        <taxon>Dothideomycetes</taxon>
        <taxon>Dothideomycetidae</taxon>
        <taxon>Mycosphaerellales</taxon>
        <taxon>Teratosphaeriaceae</taxon>
        <taxon>Teratosphaeria</taxon>
    </lineage>
</organism>
<gene>
    <name evidence="2" type="ORF">EJ03DRAFT_378602</name>
</gene>
<accession>A0A6G1KWR6</accession>
<evidence type="ECO:0000256" key="1">
    <source>
        <dbReference type="SAM" id="MobiDB-lite"/>
    </source>
</evidence>
<keyword evidence="3" id="KW-1185">Reference proteome</keyword>
<evidence type="ECO:0000313" key="3">
    <source>
        <dbReference type="Proteomes" id="UP000799436"/>
    </source>
</evidence>
<feature type="region of interest" description="Disordered" evidence="1">
    <location>
        <begin position="55"/>
        <end position="89"/>
    </location>
</feature>
<feature type="compositionally biased region" description="Basic and acidic residues" evidence="1">
    <location>
        <begin position="80"/>
        <end position="89"/>
    </location>
</feature>
<reference evidence="2" key="1">
    <citation type="journal article" date="2020" name="Stud. Mycol.">
        <title>101 Dothideomycetes genomes: a test case for predicting lifestyles and emergence of pathogens.</title>
        <authorList>
            <person name="Haridas S."/>
            <person name="Albert R."/>
            <person name="Binder M."/>
            <person name="Bloem J."/>
            <person name="Labutti K."/>
            <person name="Salamov A."/>
            <person name="Andreopoulos B."/>
            <person name="Baker S."/>
            <person name="Barry K."/>
            <person name="Bills G."/>
            <person name="Bluhm B."/>
            <person name="Cannon C."/>
            <person name="Castanera R."/>
            <person name="Culley D."/>
            <person name="Daum C."/>
            <person name="Ezra D."/>
            <person name="Gonzalez J."/>
            <person name="Henrissat B."/>
            <person name="Kuo A."/>
            <person name="Liang C."/>
            <person name="Lipzen A."/>
            <person name="Lutzoni F."/>
            <person name="Magnuson J."/>
            <person name="Mondo S."/>
            <person name="Nolan M."/>
            <person name="Ohm R."/>
            <person name="Pangilinan J."/>
            <person name="Park H.-J."/>
            <person name="Ramirez L."/>
            <person name="Alfaro M."/>
            <person name="Sun H."/>
            <person name="Tritt A."/>
            <person name="Yoshinaga Y."/>
            <person name="Zwiers L.-H."/>
            <person name="Turgeon B."/>
            <person name="Goodwin S."/>
            <person name="Spatafora J."/>
            <person name="Crous P."/>
            <person name="Grigoriev I."/>
        </authorList>
    </citation>
    <scope>NUCLEOTIDE SEQUENCE</scope>
    <source>
        <strain evidence="2">CBS 116005</strain>
    </source>
</reference>
<dbReference type="AlphaFoldDB" id="A0A6G1KWR6"/>
<name>A0A6G1KWR6_9PEZI</name>
<sequence length="89" mass="9448">MASDRPVASADGSDEADLAKAFQELAKGERTATALENQLSAMEAKIEALLAQAERDQADAAARRAQQPVTGNADNGQSLNKDEHNEQQP</sequence>
<dbReference type="OrthoDB" id="5398685at2759"/>
<dbReference type="EMBL" id="ML995921">
    <property type="protein sequence ID" value="KAF2764484.1"/>
    <property type="molecule type" value="Genomic_DNA"/>
</dbReference>
<proteinExistence type="predicted"/>